<name>V6TL42_GIAIN</name>
<evidence type="ECO:0000313" key="9">
    <source>
        <dbReference type="Proteomes" id="UP000018320"/>
    </source>
</evidence>
<feature type="domain" description="Nucleoside phosphorylase" evidence="7">
    <location>
        <begin position="133"/>
        <end position="423"/>
    </location>
</feature>
<dbReference type="CDD" id="cd09009">
    <property type="entry name" value="PNP-EcPNPII_like"/>
    <property type="match status" value="1"/>
</dbReference>
<reference evidence="8 9" key="2">
    <citation type="journal article" date="2013" name="Genome Biol. Evol.">
        <title>Genome sequencing of Giardia lamblia genotypes A2 and B isolates (DH and GS) and comparative analysis with the genomes of genotypes A1 and E (WB and Pig).</title>
        <authorList>
            <person name="Adam R.D."/>
            <person name="Dahlstrom E.W."/>
            <person name="Martens C.A."/>
            <person name="Bruno D.P."/>
            <person name="Barbian K.D."/>
            <person name="Ricklefs S.M."/>
            <person name="Hernandez M.M."/>
            <person name="Narla N.P."/>
            <person name="Patel R.B."/>
            <person name="Porcella S.F."/>
            <person name="Nash T.E."/>
        </authorList>
    </citation>
    <scope>NUCLEOTIDE SEQUENCE [LARGE SCALE GENOMIC DNA]</scope>
    <source>
        <strain evidence="8 9">DH</strain>
    </source>
</reference>
<comment type="similarity">
    <text evidence="2">Belongs to the PNP/MTAP phosphorylase family.</text>
</comment>
<dbReference type="PANTHER" id="PTHR11904:SF9">
    <property type="entry name" value="PURINE NUCLEOSIDE PHOSPHORYLASE-RELATED"/>
    <property type="match status" value="1"/>
</dbReference>
<keyword evidence="4" id="KW-0328">Glycosyltransferase</keyword>
<dbReference type="VEuPathDB" id="GiardiaDB:QR46_3005"/>
<keyword evidence="5" id="KW-0808">Transferase</keyword>
<dbReference type="AlphaFoldDB" id="V6TL42"/>
<organism evidence="8 9">
    <name type="scientific">Giardia intestinalis</name>
    <name type="common">Giardia lamblia</name>
    <dbReference type="NCBI Taxonomy" id="5741"/>
    <lineage>
        <taxon>Eukaryota</taxon>
        <taxon>Metamonada</taxon>
        <taxon>Diplomonadida</taxon>
        <taxon>Hexamitidae</taxon>
        <taxon>Giardiinae</taxon>
        <taxon>Giardia</taxon>
    </lineage>
</organism>
<dbReference type="InterPro" id="IPR035994">
    <property type="entry name" value="Nucleoside_phosphorylase_sf"/>
</dbReference>
<dbReference type="EMBL" id="AHGT01000006">
    <property type="protein sequence ID" value="ESU39052.1"/>
    <property type="molecule type" value="Genomic_DNA"/>
</dbReference>
<evidence type="ECO:0000256" key="2">
    <source>
        <dbReference type="ARBA" id="ARBA00006751"/>
    </source>
</evidence>
<dbReference type="Gene3D" id="3.40.50.1580">
    <property type="entry name" value="Nucleoside phosphorylase domain"/>
    <property type="match status" value="2"/>
</dbReference>
<dbReference type="Proteomes" id="UP000018320">
    <property type="component" value="Unassembled WGS sequence"/>
</dbReference>
<dbReference type="VEuPathDB" id="GiardiaDB:GL50581_1357"/>
<sequence length="889" mass="97952">MLGPYQWLIGSCSRPARGHRLCNPSSSFFNALSICSVKFRAFLKRPDLFNCSSSQDKKMVESLHGSKFTKLIHRYYASTTSCIPMVIYQGLSLVVSGFRLQKIKMQLTYDVFTSHMHEAADYIKNIIGKKVDIAVVLGSGLSGFADRMFSTGYTEIDYERVPFMAKTSVSGHSGKVLVGEMGDKTILCFSGRFHSYEGYTPPTLTIFPYVACYLGARIYIVTNAAGGTKRGMEAGCLMLINDQMSLLRWNPLYGYESCQLQHDPDCLLELENLKALLGYLKTPGLFHYPSSIPNANIYSAELCSLVRELAKDKAFIDKTSIMLKGHKHMVKVYEGTYVLNSGPHYETQIDTETIMSLGPGAVGMSSIPEALCARLLGMHVIGLSVVTNLAAGLSKETLDHADVKLVGDAVSTAVYALIEALIARVNIPRLPLLSRYTPKVQDTPIVPATESLPSAEDVKEILNDVPGLSKLRFCLFISSSIFFVKPMDTCLVVGVPLNLSLRKIVAVFEASMELGISVFLILDRTLMHPGLVRLENIMNFTSVHGACLVELEGRGQPLFNGSAYKYLSSLANNTFLLVVESLENPASTYITAMLSKTTMTAVTNAFHFGLVAVARALGLKNLFVGSAQQLLEICSDPRFVSILSTATKVSITHSLVKKYEFSLFDNIQQLKYEHVGRVANEIKTYVIADFKNAILIDSVKNRVDLSSYRRLSVSSPLDIYFDVRTGILIFVVPSICNKVSLQETTFPARLCQVLGVQRVILITDQVQTKDIYCATDVYNVSCVNALRGHNDDRWGARFIDVSGICNKGLSMNLQRLGCRSAIATLTCSPLCVLTVFPYAHRQGFIVVASGCLLSMFELSQARIVAGAIMGPDQQQLFNIARRCINENTI</sequence>
<gene>
    <name evidence="8" type="ORF">DHA2_150468</name>
</gene>
<evidence type="ECO:0000313" key="8">
    <source>
        <dbReference type="EMBL" id="ESU39052.1"/>
    </source>
</evidence>
<dbReference type="VEuPathDB" id="GiardiaDB:GL50803_0091348"/>
<evidence type="ECO:0000256" key="6">
    <source>
        <dbReference type="ARBA" id="ARBA00031036"/>
    </source>
</evidence>
<evidence type="ECO:0000259" key="7">
    <source>
        <dbReference type="Pfam" id="PF01048"/>
    </source>
</evidence>
<dbReference type="UniPathway" id="UPA00606"/>
<dbReference type="VEuPathDB" id="GiardiaDB:DHA2_150468"/>
<comment type="pathway">
    <text evidence="1">Purine metabolism; purine nucleoside salvage.</text>
</comment>
<dbReference type="InterPro" id="IPR000845">
    <property type="entry name" value="Nucleoside_phosphorylase_d"/>
</dbReference>
<dbReference type="InterPro" id="IPR011268">
    <property type="entry name" value="Purine_phosphorylase"/>
</dbReference>
<dbReference type="PANTHER" id="PTHR11904">
    <property type="entry name" value="METHYLTHIOADENOSINE/PURINE NUCLEOSIDE PHOSPHORYLASE"/>
    <property type="match status" value="1"/>
</dbReference>
<dbReference type="GO" id="GO:0004731">
    <property type="term" value="F:purine-nucleoside phosphorylase activity"/>
    <property type="evidence" value="ECO:0007669"/>
    <property type="project" value="UniProtKB-EC"/>
</dbReference>
<accession>V6TL42</accession>
<dbReference type="FunFam" id="3.40.50.1580:FF:000032">
    <property type="entry name" value="Purine nucleoside phosphorylase lateral transfer candidate"/>
    <property type="match status" value="1"/>
</dbReference>
<comment type="caution">
    <text evidence="8">The sequence shown here is derived from an EMBL/GenBank/DDBJ whole genome shotgun (WGS) entry which is preliminary data.</text>
</comment>
<evidence type="ECO:0000256" key="4">
    <source>
        <dbReference type="ARBA" id="ARBA00022676"/>
    </source>
</evidence>
<reference evidence="9" key="1">
    <citation type="submission" date="2012-02" db="EMBL/GenBank/DDBJ databases">
        <title>Genome sequencing of Giardia lamblia Genotypes A2 and B isolates (DH and GS) and comparative analysis with the genomes of Genotypes A1 and E (WB and Pig).</title>
        <authorList>
            <person name="Adam R."/>
            <person name="Dahlstrom E."/>
            <person name="Martens C."/>
            <person name="Bruno D."/>
            <person name="Barbian K."/>
            <person name="Porcella S.F."/>
            <person name="Nash T."/>
        </authorList>
    </citation>
    <scope>NUCLEOTIDE SEQUENCE</scope>
    <source>
        <strain evidence="9">DH</strain>
    </source>
</reference>
<proteinExistence type="inferred from homology"/>
<dbReference type="FunFam" id="3.40.50.1580:FF:000031">
    <property type="entry name" value="Purine nucleoside phosphorylase lateral transfer candidate"/>
    <property type="match status" value="1"/>
</dbReference>
<evidence type="ECO:0000256" key="3">
    <source>
        <dbReference type="ARBA" id="ARBA00011886"/>
    </source>
</evidence>
<dbReference type="SUPFAM" id="SSF53167">
    <property type="entry name" value="Purine and uridine phosphorylases"/>
    <property type="match status" value="2"/>
</dbReference>
<dbReference type="EC" id="2.4.2.1" evidence="3"/>
<evidence type="ECO:0000256" key="1">
    <source>
        <dbReference type="ARBA" id="ARBA00005058"/>
    </source>
</evidence>
<dbReference type="GO" id="GO:0005737">
    <property type="term" value="C:cytoplasm"/>
    <property type="evidence" value="ECO:0007669"/>
    <property type="project" value="TreeGrafter"/>
</dbReference>
<dbReference type="GO" id="GO:0009116">
    <property type="term" value="P:nucleoside metabolic process"/>
    <property type="evidence" value="ECO:0007669"/>
    <property type="project" value="InterPro"/>
</dbReference>
<evidence type="ECO:0000256" key="5">
    <source>
        <dbReference type="ARBA" id="ARBA00022679"/>
    </source>
</evidence>
<dbReference type="Pfam" id="PF01048">
    <property type="entry name" value="PNP_UDP_1"/>
    <property type="match status" value="1"/>
</dbReference>
<protein>
    <recommendedName>
        <fullName evidence="3">purine-nucleoside phosphorylase</fullName>
        <ecNumber evidence="3">2.4.2.1</ecNumber>
    </recommendedName>
    <alternativeName>
        <fullName evidence="6">Inosine-guanosine phosphorylase</fullName>
    </alternativeName>
</protein>